<dbReference type="PROSITE" id="PS52012">
    <property type="entry name" value="CFEM"/>
    <property type="match status" value="1"/>
</dbReference>
<organism evidence="18 19">
    <name type="scientific">Dactylonectria estremocensis</name>
    <dbReference type="NCBI Taxonomy" id="1079267"/>
    <lineage>
        <taxon>Eukaryota</taxon>
        <taxon>Fungi</taxon>
        <taxon>Dikarya</taxon>
        <taxon>Ascomycota</taxon>
        <taxon>Pezizomycotina</taxon>
        <taxon>Sordariomycetes</taxon>
        <taxon>Hypocreomycetidae</taxon>
        <taxon>Hypocreales</taxon>
        <taxon>Nectriaceae</taxon>
        <taxon>Dactylonectria</taxon>
    </lineage>
</organism>
<evidence type="ECO:0000256" key="8">
    <source>
        <dbReference type="ARBA" id="ARBA00022729"/>
    </source>
</evidence>
<dbReference type="InterPro" id="IPR049326">
    <property type="entry name" value="Rhodopsin_dom_fungi"/>
</dbReference>
<dbReference type="GO" id="GO:0098552">
    <property type="term" value="C:side of membrane"/>
    <property type="evidence" value="ECO:0007669"/>
    <property type="project" value="UniProtKB-KW"/>
</dbReference>
<evidence type="ECO:0000313" key="19">
    <source>
        <dbReference type="Proteomes" id="UP000717696"/>
    </source>
</evidence>
<keyword evidence="6" id="KW-0325">Glycoprotein</keyword>
<keyword evidence="12" id="KW-0449">Lipoprotein</keyword>
<keyword evidence="9 15" id="KW-1133">Transmembrane helix</keyword>
<feature type="disulfide bond" evidence="14">
    <location>
        <begin position="37"/>
        <end position="68"/>
    </location>
</feature>
<dbReference type="OrthoDB" id="2496787at2759"/>
<evidence type="ECO:0000256" key="4">
    <source>
        <dbReference type="ARBA" id="ARBA00010031"/>
    </source>
</evidence>
<feature type="disulfide bond" evidence="14">
    <location>
        <begin position="33"/>
        <end position="73"/>
    </location>
</feature>
<evidence type="ECO:0000256" key="12">
    <source>
        <dbReference type="ARBA" id="ARBA00023288"/>
    </source>
</evidence>
<evidence type="ECO:0000256" key="9">
    <source>
        <dbReference type="ARBA" id="ARBA00022989"/>
    </source>
</evidence>
<evidence type="ECO:0000256" key="3">
    <source>
        <dbReference type="ARBA" id="ARBA00004613"/>
    </source>
</evidence>
<comment type="similarity">
    <text evidence="4">Belongs to the RBT5 family.</text>
</comment>
<evidence type="ECO:0000256" key="13">
    <source>
        <dbReference type="ARBA" id="ARBA00038359"/>
    </source>
</evidence>
<feature type="transmembrane region" description="Helical" evidence="15">
    <location>
        <begin position="100"/>
        <end position="120"/>
    </location>
</feature>
<sequence length="455" mass="51267">MMWIVPLLAALLPCFARAADVSTKELLSELPQCARSCFNDTISKSDCGFNHTKCLCTNDEVLPIVLICVSKSCSVKEALTAHNSTDTYCEVPIRNRTSSMIRATITLTVLSSISIFLRFVSKVFLKHSNFGLDDLFTYISFFCCIIPITALTIHGPFKYGFGKDIWTIDFEDITKAGFYFYIQGLFYFPLVSLLKMALLFFYLRIFFIGLAYKLLWGTIIFNAIYGIVFSFIHAFQCTPMSLFWTRWDGEHHGTCLSANAYTWANASISIALDLWMLAIPLWYVGRLNLNWKKKIGAGAMFVVGTFITIVSILRLQSLVTFGLSHNPTYDQSDIAIWSMVEIHVGLICTSMPALRIFLIHVFPVLAGSSDGSRKPHTYGERYQNHVLRVLPSRGESISRQASDRVESQRTFEVQDLETDEARLVTSNKFDMGAAITTSRQAHSMSDVSVERLETG</sequence>
<evidence type="ECO:0000256" key="16">
    <source>
        <dbReference type="SAM" id="SignalP"/>
    </source>
</evidence>
<feature type="transmembrane region" description="Helical" evidence="15">
    <location>
        <begin position="214"/>
        <end position="235"/>
    </location>
</feature>
<evidence type="ECO:0000256" key="10">
    <source>
        <dbReference type="ARBA" id="ARBA00023136"/>
    </source>
</evidence>
<dbReference type="PANTHER" id="PTHR33048:SF143">
    <property type="entry name" value="EXTRACELLULAR MEMBRANE PROTEIN CFEM DOMAIN-CONTAINING PROTEIN-RELATED"/>
    <property type="match status" value="1"/>
</dbReference>
<feature type="transmembrane region" description="Helical" evidence="15">
    <location>
        <begin position="334"/>
        <end position="358"/>
    </location>
</feature>
<keyword evidence="7 15" id="KW-0812">Transmembrane</keyword>
<evidence type="ECO:0000256" key="7">
    <source>
        <dbReference type="ARBA" id="ARBA00022692"/>
    </source>
</evidence>
<keyword evidence="5" id="KW-0964">Secreted</keyword>
<dbReference type="InterPro" id="IPR008427">
    <property type="entry name" value="Extracellular_membr_CFEM_dom"/>
</dbReference>
<dbReference type="GO" id="GO:0005576">
    <property type="term" value="C:extracellular region"/>
    <property type="evidence" value="ECO:0007669"/>
    <property type="project" value="UniProtKB-SubCell"/>
</dbReference>
<evidence type="ECO:0000256" key="11">
    <source>
        <dbReference type="ARBA" id="ARBA00023157"/>
    </source>
</evidence>
<feature type="transmembrane region" description="Helical" evidence="15">
    <location>
        <begin position="263"/>
        <end position="283"/>
    </location>
</feature>
<evidence type="ECO:0000256" key="2">
    <source>
        <dbReference type="ARBA" id="ARBA00004589"/>
    </source>
</evidence>
<protein>
    <recommendedName>
        <fullName evidence="17">CFEM domain-containing protein</fullName>
    </recommendedName>
</protein>
<comment type="caution">
    <text evidence="18">The sequence shown here is derived from an EMBL/GenBank/DDBJ whole genome shotgun (WGS) entry which is preliminary data.</text>
</comment>
<keyword evidence="11 14" id="KW-1015">Disulfide bond</keyword>
<dbReference type="EMBL" id="JAGMUU010000024">
    <property type="protein sequence ID" value="KAH7124879.1"/>
    <property type="molecule type" value="Genomic_DNA"/>
</dbReference>
<keyword evidence="6" id="KW-0336">GPI-anchor</keyword>
<dbReference type="PANTHER" id="PTHR33048">
    <property type="entry name" value="PTH11-LIKE INTEGRAL MEMBRANE PROTEIN (AFU_ORTHOLOGUE AFUA_5G11245)"/>
    <property type="match status" value="1"/>
</dbReference>
<evidence type="ECO:0000256" key="1">
    <source>
        <dbReference type="ARBA" id="ARBA00004141"/>
    </source>
</evidence>
<evidence type="ECO:0000313" key="18">
    <source>
        <dbReference type="EMBL" id="KAH7124879.1"/>
    </source>
</evidence>
<feature type="domain" description="CFEM" evidence="17">
    <location>
        <begin position="5"/>
        <end position="116"/>
    </location>
</feature>
<comment type="caution">
    <text evidence="14">Lacks conserved residue(s) required for the propagation of feature annotation.</text>
</comment>
<evidence type="ECO:0000256" key="15">
    <source>
        <dbReference type="SAM" id="Phobius"/>
    </source>
</evidence>
<evidence type="ECO:0000259" key="17">
    <source>
        <dbReference type="PROSITE" id="PS52012"/>
    </source>
</evidence>
<dbReference type="Pfam" id="PF05730">
    <property type="entry name" value="CFEM"/>
    <property type="match status" value="1"/>
</dbReference>
<accession>A0A9P9IMR9</accession>
<dbReference type="SMART" id="SM00747">
    <property type="entry name" value="CFEM"/>
    <property type="match status" value="1"/>
</dbReference>
<feature type="signal peptide" evidence="16">
    <location>
        <begin position="1"/>
        <end position="18"/>
    </location>
</feature>
<feature type="disulfide bond" evidence="14">
    <location>
        <begin position="47"/>
        <end position="54"/>
    </location>
</feature>
<name>A0A9P9IMR9_9HYPO</name>
<keyword evidence="19" id="KW-1185">Reference proteome</keyword>
<feature type="transmembrane region" description="Helical" evidence="15">
    <location>
        <begin position="295"/>
        <end position="314"/>
    </location>
</feature>
<keyword evidence="10 15" id="KW-0472">Membrane</keyword>
<keyword evidence="8 16" id="KW-0732">Signal</keyword>
<feature type="disulfide bond" evidence="14">
    <location>
        <begin position="56"/>
        <end position="89"/>
    </location>
</feature>
<dbReference type="AlphaFoldDB" id="A0A9P9IMR9"/>
<feature type="transmembrane region" description="Helical" evidence="15">
    <location>
        <begin position="135"/>
        <end position="157"/>
    </location>
</feature>
<feature type="chain" id="PRO_5040422168" description="CFEM domain-containing protein" evidence="16">
    <location>
        <begin position="19"/>
        <end position="455"/>
    </location>
</feature>
<proteinExistence type="inferred from homology"/>
<evidence type="ECO:0000256" key="5">
    <source>
        <dbReference type="ARBA" id="ARBA00022525"/>
    </source>
</evidence>
<reference evidence="18" key="1">
    <citation type="journal article" date="2021" name="Nat. Commun.">
        <title>Genetic determinants of endophytism in the Arabidopsis root mycobiome.</title>
        <authorList>
            <person name="Mesny F."/>
            <person name="Miyauchi S."/>
            <person name="Thiergart T."/>
            <person name="Pickel B."/>
            <person name="Atanasova L."/>
            <person name="Karlsson M."/>
            <person name="Huettel B."/>
            <person name="Barry K.W."/>
            <person name="Haridas S."/>
            <person name="Chen C."/>
            <person name="Bauer D."/>
            <person name="Andreopoulos W."/>
            <person name="Pangilinan J."/>
            <person name="LaButti K."/>
            <person name="Riley R."/>
            <person name="Lipzen A."/>
            <person name="Clum A."/>
            <person name="Drula E."/>
            <person name="Henrissat B."/>
            <person name="Kohler A."/>
            <person name="Grigoriev I.V."/>
            <person name="Martin F.M."/>
            <person name="Hacquard S."/>
        </authorList>
    </citation>
    <scope>NUCLEOTIDE SEQUENCE</scope>
    <source>
        <strain evidence="18">MPI-CAGE-AT-0021</strain>
    </source>
</reference>
<comment type="similarity">
    <text evidence="13">Belongs to the SAT4 family.</text>
</comment>
<dbReference type="InterPro" id="IPR052337">
    <property type="entry name" value="SAT4-like"/>
</dbReference>
<evidence type="ECO:0000256" key="6">
    <source>
        <dbReference type="ARBA" id="ARBA00022622"/>
    </source>
</evidence>
<evidence type="ECO:0000256" key="14">
    <source>
        <dbReference type="PROSITE-ProRule" id="PRU01356"/>
    </source>
</evidence>
<dbReference type="Proteomes" id="UP000717696">
    <property type="component" value="Unassembled WGS sequence"/>
</dbReference>
<feature type="transmembrane region" description="Helical" evidence="15">
    <location>
        <begin position="177"/>
        <end position="202"/>
    </location>
</feature>
<dbReference type="Pfam" id="PF20684">
    <property type="entry name" value="Fung_rhodopsin"/>
    <property type="match status" value="1"/>
</dbReference>
<gene>
    <name evidence="18" type="ORF">B0J13DRAFT_598942</name>
</gene>
<comment type="subcellular location">
    <subcellularLocation>
        <location evidence="2">Membrane</location>
        <topology evidence="2">Lipid-anchor</topology>
        <topology evidence="2">GPI-anchor</topology>
    </subcellularLocation>
    <subcellularLocation>
        <location evidence="1">Membrane</location>
        <topology evidence="1">Multi-pass membrane protein</topology>
    </subcellularLocation>
    <subcellularLocation>
        <location evidence="3">Secreted</location>
    </subcellularLocation>
</comment>